<dbReference type="AlphaFoldDB" id="A0A1R2B343"/>
<dbReference type="CDD" id="cd00590">
    <property type="entry name" value="RRM_SF"/>
    <property type="match status" value="1"/>
</dbReference>
<feature type="compositionally biased region" description="Basic and acidic residues" evidence="1">
    <location>
        <begin position="222"/>
        <end position="252"/>
    </location>
</feature>
<gene>
    <name evidence="2" type="ORF">SteCoe_30690</name>
</gene>
<evidence type="ECO:0000256" key="1">
    <source>
        <dbReference type="SAM" id="MobiDB-lite"/>
    </source>
</evidence>
<feature type="region of interest" description="Disordered" evidence="1">
    <location>
        <begin position="1"/>
        <end position="31"/>
    </location>
</feature>
<dbReference type="GO" id="GO:0003676">
    <property type="term" value="F:nucleic acid binding"/>
    <property type="evidence" value="ECO:0007669"/>
    <property type="project" value="InterPro"/>
</dbReference>
<dbReference type="SUPFAM" id="SSF54928">
    <property type="entry name" value="RNA-binding domain, RBD"/>
    <property type="match status" value="1"/>
</dbReference>
<evidence type="ECO:0008006" key="4">
    <source>
        <dbReference type="Google" id="ProtNLM"/>
    </source>
</evidence>
<feature type="compositionally biased region" description="Basic and acidic residues" evidence="1">
    <location>
        <begin position="144"/>
        <end position="187"/>
    </location>
</feature>
<feature type="region of interest" description="Disordered" evidence="1">
    <location>
        <begin position="123"/>
        <end position="404"/>
    </location>
</feature>
<sequence length="435" mass="49811">MEGQKKANWADDSEEEPSEQEEKVVHQPKPLVSTQDWKKEQLLDRINKSSFPLILYLNNLSYTVDAENLANEIGLSSQSKIDLVMNGDKCTGFAAAKVFDIEDAMKLAEKNGQSVCGRTLFVETGQKGGGGKRGDRRGGRRGGRRENYEDRGGRRQDYEDRGGYERKNERKYEKKPEVRPKISEFRSGKITIAQGEDSPTKEPVQAKPKSNPFGNAKPVDTLNKDLEFEKKLEEGKKLQENEEKTQKPKEYDVENTENLVEKEIESPGQEEGNSPTTRYNRGNTRRGGRRGDRYRKAYNPDQRDENKRAETGNEPYNWGESAGNEEGKKESSPEKTQDESPQNESHKRNYQDNRRDKNYNEGRKYYEKKNYDNRKDERNDEENSSGQYVSKFNNKNKPNNRVKAWGDAEEAANVLRKPKDAEEIKIMAGGKNSTG</sequence>
<proteinExistence type="predicted"/>
<feature type="compositionally biased region" description="Basic and acidic residues" evidence="1">
    <location>
        <begin position="301"/>
        <end position="311"/>
    </location>
</feature>
<evidence type="ECO:0000313" key="2">
    <source>
        <dbReference type="EMBL" id="OMJ71169.1"/>
    </source>
</evidence>
<keyword evidence="3" id="KW-1185">Reference proteome</keyword>
<feature type="compositionally biased region" description="Basic and acidic residues" evidence="1">
    <location>
        <begin position="325"/>
        <end position="378"/>
    </location>
</feature>
<dbReference type="InterPro" id="IPR035979">
    <property type="entry name" value="RBD_domain_sf"/>
</dbReference>
<organism evidence="2 3">
    <name type="scientific">Stentor coeruleus</name>
    <dbReference type="NCBI Taxonomy" id="5963"/>
    <lineage>
        <taxon>Eukaryota</taxon>
        <taxon>Sar</taxon>
        <taxon>Alveolata</taxon>
        <taxon>Ciliophora</taxon>
        <taxon>Postciliodesmatophora</taxon>
        <taxon>Heterotrichea</taxon>
        <taxon>Heterotrichida</taxon>
        <taxon>Stentoridae</taxon>
        <taxon>Stentor</taxon>
    </lineage>
</organism>
<dbReference type="Gene3D" id="3.30.70.330">
    <property type="match status" value="1"/>
</dbReference>
<dbReference type="OrthoDB" id="48651at2759"/>
<dbReference type="InterPro" id="IPR012677">
    <property type="entry name" value="Nucleotide-bd_a/b_plait_sf"/>
</dbReference>
<evidence type="ECO:0000313" key="3">
    <source>
        <dbReference type="Proteomes" id="UP000187209"/>
    </source>
</evidence>
<feature type="compositionally biased region" description="Polar residues" evidence="1">
    <location>
        <begin position="384"/>
        <end position="399"/>
    </location>
</feature>
<dbReference type="EMBL" id="MPUH01001016">
    <property type="protein sequence ID" value="OMJ71169.1"/>
    <property type="molecule type" value="Genomic_DNA"/>
</dbReference>
<protein>
    <recommendedName>
        <fullName evidence="4">RRM domain-containing protein</fullName>
    </recommendedName>
</protein>
<reference evidence="2 3" key="1">
    <citation type="submission" date="2016-11" db="EMBL/GenBank/DDBJ databases">
        <title>The macronuclear genome of Stentor coeruleus: a giant cell with tiny introns.</title>
        <authorList>
            <person name="Slabodnick M."/>
            <person name="Ruby J.G."/>
            <person name="Reiff S.B."/>
            <person name="Swart E.C."/>
            <person name="Gosai S."/>
            <person name="Prabakaran S."/>
            <person name="Witkowska E."/>
            <person name="Larue G.E."/>
            <person name="Fisher S."/>
            <person name="Freeman R.M."/>
            <person name="Gunawardena J."/>
            <person name="Chu W."/>
            <person name="Stover N.A."/>
            <person name="Gregory B.D."/>
            <person name="Nowacki M."/>
            <person name="Derisi J."/>
            <person name="Roy S.W."/>
            <person name="Marshall W.F."/>
            <person name="Sood P."/>
        </authorList>
    </citation>
    <scope>NUCLEOTIDE SEQUENCE [LARGE SCALE GENOMIC DNA]</scope>
    <source>
        <strain evidence="2">WM001</strain>
    </source>
</reference>
<name>A0A1R2B343_9CILI</name>
<accession>A0A1R2B343</accession>
<comment type="caution">
    <text evidence="2">The sequence shown here is derived from an EMBL/GenBank/DDBJ whole genome shotgun (WGS) entry which is preliminary data.</text>
</comment>
<dbReference type="Proteomes" id="UP000187209">
    <property type="component" value="Unassembled WGS sequence"/>
</dbReference>